<name>A0A9J5WN11_SOLCO</name>
<reference evidence="1 2" key="1">
    <citation type="submission" date="2020-09" db="EMBL/GenBank/DDBJ databases">
        <title>De no assembly of potato wild relative species, Solanum commersonii.</title>
        <authorList>
            <person name="Cho K."/>
        </authorList>
    </citation>
    <scope>NUCLEOTIDE SEQUENCE [LARGE SCALE GENOMIC DNA]</scope>
    <source>
        <strain evidence="1">LZ3.2</strain>
        <tissue evidence="1">Leaf</tissue>
    </source>
</reference>
<evidence type="ECO:0000313" key="1">
    <source>
        <dbReference type="EMBL" id="KAG5576741.1"/>
    </source>
</evidence>
<protein>
    <submittedName>
        <fullName evidence="1">Uncharacterized protein</fullName>
    </submittedName>
</protein>
<evidence type="ECO:0000313" key="2">
    <source>
        <dbReference type="Proteomes" id="UP000824120"/>
    </source>
</evidence>
<gene>
    <name evidence="1" type="ORF">H5410_056875</name>
</gene>
<organism evidence="1 2">
    <name type="scientific">Solanum commersonii</name>
    <name type="common">Commerson's wild potato</name>
    <name type="synonym">Commerson's nightshade</name>
    <dbReference type="NCBI Taxonomy" id="4109"/>
    <lineage>
        <taxon>Eukaryota</taxon>
        <taxon>Viridiplantae</taxon>
        <taxon>Streptophyta</taxon>
        <taxon>Embryophyta</taxon>
        <taxon>Tracheophyta</taxon>
        <taxon>Spermatophyta</taxon>
        <taxon>Magnoliopsida</taxon>
        <taxon>eudicotyledons</taxon>
        <taxon>Gunneridae</taxon>
        <taxon>Pentapetalae</taxon>
        <taxon>asterids</taxon>
        <taxon>lamiids</taxon>
        <taxon>Solanales</taxon>
        <taxon>Solanaceae</taxon>
        <taxon>Solanoideae</taxon>
        <taxon>Solaneae</taxon>
        <taxon>Solanum</taxon>
    </lineage>
</organism>
<dbReference type="AlphaFoldDB" id="A0A9J5WN11"/>
<dbReference type="EMBL" id="JACXVP010000011">
    <property type="protein sequence ID" value="KAG5576741.1"/>
    <property type="molecule type" value="Genomic_DNA"/>
</dbReference>
<dbReference type="OrthoDB" id="1304142at2759"/>
<keyword evidence="2" id="KW-1185">Reference proteome</keyword>
<dbReference type="Proteomes" id="UP000824120">
    <property type="component" value="Chromosome 11"/>
</dbReference>
<sequence>MWRIYEFNLTEMQPAVINPQLHIPGKQSACYWKKQNLQTIVGSDFVNQIMLTEYFRMCSIDIEARKYLYREFPEHYVWNSQSKIWTKRKSCTVIGRINIHKTITLIVYVHETHKL</sequence>
<accession>A0A9J5WN11</accession>
<proteinExistence type="predicted"/>
<comment type="caution">
    <text evidence="1">The sequence shown here is derived from an EMBL/GenBank/DDBJ whole genome shotgun (WGS) entry which is preliminary data.</text>
</comment>